<evidence type="ECO:0000313" key="5">
    <source>
        <dbReference type="EMBL" id="CAE0825291.1"/>
    </source>
</evidence>
<dbReference type="GO" id="GO:0008234">
    <property type="term" value="F:cysteine-type peptidase activity"/>
    <property type="evidence" value="ECO:0007669"/>
    <property type="project" value="InterPro"/>
</dbReference>
<organism evidence="5">
    <name type="scientific">Eutreptiella gymnastica</name>
    <dbReference type="NCBI Taxonomy" id="73025"/>
    <lineage>
        <taxon>Eukaryota</taxon>
        <taxon>Discoba</taxon>
        <taxon>Euglenozoa</taxon>
        <taxon>Euglenida</taxon>
        <taxon>Spirocuta</taxon>
        <taxon>Euglenophyceae</taxon>
        <taxon>Eutreptiales</taxon>
        <taxon>Eutreptiaceae</taxon>
        <taxon>Eutreptiella</taxon>
    </lineage>
</organism>
<gene>
    <name evidence="5" type="ORF">EGYM00163_LOCUS36537</name>
</gene>
<dbReference type="EMBL" id="HBJA01105772">
    <property type="protein sequence ID" value="CAE0825291.1"/>
    <property type="molecule type" value="Transcribed_RNA"/>
</dbReference>
<feature type="domain" description="Ubiquitin-like protease family profile" evidence="4">
    <location>
        <begin position="1"/>
        <end position="28"/>
    </location>
</feature>
<evidence type="ECO:0000259" key="4">
    <source>
        <dbReference type="PROSITE" id="PS50600"/>
    </source>
</evidence>
<reference evidence="5" key="1">
    <citation type="submission" date="2021-01" db="EMBL/GenBank/DDBJ databases">
        <authorList>
            <person name="Corre E."/>
            <person name="Pelletier E."/>
            <person name="Niang G."/>
            <person name="Scheremetjew M."/>
            <person name="Finn R."/>
            <person name="Kale V."/>
            <person name="Holt S."/>
            <person name="Cochrane G."/>
            <person name="Meng A."/>
            <person name="Brown T."/>
            <person name="Cohen L."/>
        </authorList>
    </citation>
    <scope>NUCLEOTIDE SEQUENCE</scope>
    <source>
        <strain evidence="5">CCMP1594</strain>
    </source>
</reference>
<evidence type="ECO:0000256" key="1">
    <source>
        <dbReference type="ARBA" id="ARBA00005234"/>
    </source>
</evidence>
<keyword evidence="3" id="KW-0378">Hydrolase</keyword>
<dbReference type="AlphaFoldDB" id="A0A7S4LF50"/>
<proteinExistence type="inferred from homology"/>
<dbReference type="SUPFAM" id="SSF54001">
    <property type="entry name" value="Cysteine proteinases"/>
    <property type="match status" value="1"/>
</dbReference>
<accession>A0A7S4LF50</accession>
<sequence>MPVWNLEVPQQDNGFDCGVFMLHFIELWFLGGFMQKFISAPMSLDHRSLFTADDIVSKRQFLIDLILELDVWLHQNPGKAPPSAFFAKQQVSGGIPSGHPARDIGSL</sequence>
<dbReference type="Pfam" id="PF02902">
    <property type="entry name" value="Peptidase_C48"/>
    <property type="match status" value="1"/>
</dbReference>
<dbReference type="GO" id="GO:0006508">
    <property type="term" value="P:proteolysis"/>
    <property type="evidence" value="ECO:0007669"/>
    <property type="project" value="UniProtKB-KW"/>
</dbReference>
<comment type="similarity">
    <text evidence="1">Belongs to the peptidase C48 family.</text>
</comment>
<evidence type="ECO:0000256" key="3">
    <source>
        <dbReference type="ARBA" id="ARBA00022801"/>
    </source>
</evidence>
<protein>
    <recommendedName>
        <fullName evidence="4">Ubiquitin-like protease family profile domain-containing protein</fullName>
    </recommendedName>
</protein>
<dbReference type="InterPro" id="IPR003653">
    <property type="entry name" value="Peptidase_C48_C"/>
</dbReference>
<keyword evidence="2" id="KW-0645">Protease</keyword>
<evidence type="ECO:0000256" key="2">
    <source>
        <dbReference type="ARBA" id="ARBA00022670"/>
    </source>
</evidence>
<dbReference type="PROSITE" id="PS50600">
    <property type="entry name" value="ULP_PROTEASE"/>
    <property type="match status" value="1"/>
</dbReference>
<dbReference type="Gene3D" id="1.10.418.20">
    <property type="match status" value="1"/>
</dbReference>
<name>A0A7S4LF50_9EUGL</name>
<dbReference type="InterPro" id="IPR038765">
    <property type="entry name" value="Papain-like_cys_pep_sf"/>
</dbReference>